<dbReference type="Proteomes" id="UP000824120">
    <property type="component" value="Chromosome 1"/>
</dbReference>
<comment type="caution">
    <text evidence="2">The sequence shown here is derived from an EMBL/GenBank/DDBJ whole genome shotgun (WGS) entry which is preliminary data.</text>
</comment>
<evidence type="ECO:0000313" key="2">
    <source>
        <dbReference type="EMBL" id="KAG5631401.1"/>
    </source>
</evidence>
<protein>
    <submittedName>
        <fullName evidence="2">Uncharacterized protein</fullName>
    </submittedName>
</protein>
<evidence type="ECO:0000256" key="1">
    <source>
        <dbReference type="SAM" id="MobiDB-lite"/>
    </source>
</evidence>
<name>A0A9J6B3W9_SOLCO</name>
<feature type="compositionally biased region" description="Polar residues" evidence="1">
    <location>
        <begin position="32"/>
        <end position="45"/>
    </location>
</feature>
<feature type="region of interest" description="Disordered" evidence="1">
    <location>
        <begin position="1"/>
        <end position="65"/>
    </location>
</feature>
<sequence length="108" mass="12250">MENEQRTAPSSSSRETSSRTAMAITDRRSKTISESIHWQHSNTEMTPPVASLSGEKMTTTSAPHSELRCRRLRFSLLRSATTTPHEFEKDNDKSIKSPANNYEYEETS</sequence>
<dbReference type="AlphaFoldDB" id="A0A9J6B3W9"/>
<keyword evidence="3" id="KW-1185">Reference proteome</keyword>
<proteinExistence type="predicted"/>
<reference evidence="2 3" key="1">
    <citation type="submission" date="2020-09" db="EMBL/GenBank/DDBJ databases">
        <title>De no assembly of potato wild relative species, Solanum commersonii.</title>
        <authorList>
            <person name="Cho K."/>
        </authorList>
    </citation>
    <scope>NUCLEOTIDE SEQUENCE [LARGE SCALE GENOMIC DNA]</scope>
    <source>
        <strain evidence="2">LZ3.2</strain>
        <tissue evidence="2">Leaf</tissue>
    </source>
</reference>
<accession>A0A9J6B3W9</accession>
<gene>
    <name evidence="2" type="ORF">H5410_003118</name>
</gene>
<evidence type="ECO:0000313" key="3">
    <source>
        <dbReference type="Proteomes" id="UP000824120"/>
    </source>
</evidence>
<feature type="region of interest" description="Disordered" evidence="1">
    <location>
        <begin position="79"/>
        <end position="108"/>
    </location>
</feature>
<feature type="compositionally biased region" description="Basic and acidic residues" evidence="1">
    <location>
        <begin position="85"/>
        <end position="95"/>
    </location>
</feature>
<organism evidence="2 3">
    <name type="scientific">Solanum commersonii</name>
    <name type="common">Commerson's wild potato</name>
    <name type="synonym">Commerson's nightshade</name>
    <dbReference type="NCBI Taxonomy" id="4109"/>
    <lineage>
        <taxon>Eukaryota</taxon>
        <taxon>Viridiplantae</taxon>
        <taxon>Streptophyta</taxon>
        <taxon>Embryophyta</taxon>
        <taxon>Tracheophyta</taxon>
        <taxon>Spermatophyta</taxon>
        <taxon>Magnoliopsida</taxon>
        <taxon>eudicotyledons</taxon>
        <taxon>Gunneridae</taxon>
        <taxon>Pentapetalae</taxon>
        <taxon>asterids</taxon>
        <taxon>lamiids</taxon>
        <taxon>Solanales</taxon>
        <taxon>Solanaceae</taxon>
        <taxon>Solanoideae</taxon>
        <taxon>Solaneae</taxon>
        <taxon>Solanum</taxon>
    </lineage>
</organism>
<feature type="compositionally biased region" description="Low complexity" evidence="1">
    <location>
        <begin position="1"/>
        <end position="23"/>
    </location>
</feature>
<dbReference type="EMBL" id="JACXVP010000001">
    <property type="protein sequence ID" value="KAG5631401.1"/>
    <property type="molecule type" value="Genomic_DNA"/>
</dbReference>